<dbReference type="PANTHER" id="PTHR10489:SF730">
    <property type="entry name" value="CHEMOKINE XC RECEPTOR 1"/>
    <property type="match status" value="1"/>
</dbReference>
<evidence type="ECO:0000256" key="9">
    <source>
        <dbReference type="ARBA" id="ARBA00023224"/>
    </source>
</evidence>
<dbReference type="PROSITE" id="PS50262">
    <property type="entry name" value="G_PROTEIN_RECEP_F1_2"/>
    <property type="match status" value="1"/>
</dbReference>
<accession>A0A452HZQ1</accession>
<feature type="transmembrane region" description="Helical" evidence="10">
    <location>
        <begin position="78"/>
        <end position="98"/>
    </location>
</feature>
<evidence type="ECO:0000313" key="12">
    <source>
        <dbReference type="Ensembl" id="ENSGAGP00000020662.1"/>
    </source>
</evidence>
<keyword evidence="3 10" id="KW-0812">Transmembrane</keyword>
<evidence type="ECO:0000256" key="7">
    <source>
        <dbReference type="ARBA" id="ARBA00023157"/>
    </source>
</evidence>
<evidence type="ECO:0000313" key="13">
    <source>
        <dbReference type="Proteomes" id="UP000291020"/>
    </source>
</evidence>
<dbReference type="PANTHER" id="PTHR10489">
    <property type="entry name" value="CELL ADHESION MOLECULE"/>
    <property type="match status" value="1"/>
</dbReference>
<evidence type="ECO:0000259" key="11">
    <source>
        <dbReference type="PROSITE" id="PS50262"/>
    </source>
</evidence>
<sequence>MDESSFDLNSFPDYYEEYGNLTNYTGSGNVCEMDDLHAFGAHLTTILYSLAFVLSLLGNSLVLWILMKYESLVSLTNIFIMNLCISDLVFSCMLPFWIVYHLHGWIFGDFLCKAVNTIFSISYYSGIVFLTIMTILRHMAVVNPLSTLSTQTRQCGIQVSLAIWTASILVVVPEMIFTQVQTDLDGFSTCDYTDLLWKRVEIYQRNVFFLFSFTVIVFCYVKILKILLRTRSHRKHRTVRLIFTIVVAFFLSWAPYNIFCFLQTLPAHYIFLNCEIQKNIAYAFYISRKIAFSHCCLNPVLYVFVGVKFRRHLMHLCNYLWPCNNGKISSPRIYSHGKFHYEDASIY</sequence>
<dbReference type="STRING" id="38772.ENSGAGP00000020662"/>
<comment type="subcellular location">
    <subcellularLocation>
        <location evidence="1">Cell membrane</location>
        <topology evidence="1">Multi-pass membrane protein</topology>
    </subcellularLocation>
</comment>
<dbReference type="InterPro" id="IPR050119">
    <property type="entry name" value="CCR1-9-like"/>
</dbReference>
<dbReference type="InterPro" id="IPR005393">
    <property type="entry name" value="Chemokine_XCR1"/>
</dbReference>
<dbReference type="Pfam" id="PF00001">
    <property type="entry name" value="7tm_1"/>
    <property type="match status" value="1"/>
</dbReference>
<dbReference type="FunFam" id="1.20.1070.10:FF:000130">
    <property type="entry name" value="Chemokine (C-C motif) receptor 2"/>
    <property type="match status" value="1"/>
</dbReference>
<evidence type="ECO:0000256" key="3">
    <source>
        <dbReference type="ARBA" id="ARBA00022692"/>
    </source>
</evidence>
<dbReference type="Gene3D" id="1.20.1070.10">
    <property type="entry name" value="Rhodopsin 7-helix transmembrane proteins"/>
    <property type="match status" value="1"/>
</dbReference>
<keyword evidence="5" id="KW-0297">G-protein coupled receptor</keyword>
<dbReference type="GO" id="GO:0019722">
    <property type="term" value="P:calcium-mediated signaling"/>
    <property type="evidence" value="ECO:0007669"/>
    <property type="project" value="TreeGrafter"/>
</dbReference>
<dbReference type="AlphaFoldDB" id="A0A452HZQ1"/>
<evidence type="ECO:0000256" key="6">
    <source>
        <dbReference type="ARBA" id="ARBA00023136"/>
    </source>
</evidence>
<dbReference type="InterPro" id="IPR017452">
    <property type="entry name" value="GPCR_Rhodpsn_7TM"/>
</dbReference>
<evidence type="ECO:0000256" key="4">
    <source>
        <dbReference type="ARBA" id="ARBA00022989"/>
    </source>
</evidence>
<dbReference type="Ensembl" id="ENSGAGT00000023537.1">
    <property type="protein sequence ID" value="ENSGAGP00000020662.1"/>
    <property type="gene ID" value="ENSGAGG00000015219.1"/>
</dbReference>
<evidence type="ECO:0000256" key="8">
    <source>
        <dbReference type="ARBA" id="ARBA00023170"/>
    </source>
</evidence>
<name>A0A452HZQ1_9SAUR</name>
<keyword evidence="7" id="KW-1015">Disulfide bond</keyword>
<dbReference type="GO" id="GO:0016493">
    <property type="term" value="F:C-C chemokine receptor activity"/>
    <property type="evidence" value="ECO:0007669"/>
    <property type="project" value="TreeGrafter"/>
</dbReference>
<dbReference type="Proteomes" id="UP000291020">
    <property type="component" value="Unassembled WGS sequence"/>
</dbReference>
<dbReference type="GO" id="GO:0007204">
    <property type="term" value="P:positive regulation of cytosolic calcium ion concentration"/>
    <property type="evidence" value="ECO:0007669"/>
    <property type="project" value="TreeGrafter"/>
</dbReference>
<dbReference type="GO" id="GO:0019957">
    <property type="term" value="F:C-C chemokine binding"/>
    <property type="evidence" value="ECO:0007669"/>
    <property type="project" value="TreeGrafter"/>
</dbReference>
<protein>
    <recommendedName>
        <fullName evidence="11">G-protein coupled receptors family 1 profile domain-containing protein</fullName>
    </recommendedName>
</protein>
<dbReference type="SUPFAM" id="SSF81321">
    <property type="entry name" value="Family A G protein-coupled receptor-like"/>
    <property type="match status" value="1"/>
</dbReference>
<evidence type="ECO:0000256" key="5">
    <source>
        <dbReference type="ARBA" id="ARBA00023040"/>
    </source>
</evidence>
<reference evidence="12" key="3">
    <citation type="submission" date="2025-09" db="UniProtKB">
        <authorList>
            <consortium name="Ensembl"/>
        </authorList>
    </citation>
    <scope>IDENTIFICATION</scope>
</reference>
<evidence type="ECO:0000256" key="1">
    <source>
        <dbReference type="ARBA" id="ARBA00004651"/>
    </source>
</evidence>
<reference evidence="13" key="1">
    <citation type="journal article" date="2017" name="PLoS ONE">
        <title>The Agassiz's desert tortoise genome provides a resource for the conservation of a threatened species.</title>
        <authorList>
            <person name="Tollis M."/>
            <person name="DeNardo D.F."/>
            <person name="Cornelius J.A."/>
            <person name="Dolby G.A."/>
            <person name="Edwards T."/>
            <person name="Henen B.T."/>
            <person name="Karl A.E."/>
            <person name="Murphy R.W."/>
            <person name="Kusumi K."/>
        </authorList>
    </citation>
    <scope>NUCLEOTIDE SEQUENCE [LARGE SCALE GENOMIC DNA]</scope>
</reference>
<proteinExistence type="predicted"/>
<keyword evidence="2" id="KW-1003">Cell membrane</keyword>
<dbReference type="GO" id="GO:0006955">
    <property type="term" value="P:immune response"/>
    <property type="evidence" value="ECO:0007669"/>
    <property type="project" value="TreeGrafter"/>
</dbReference>
<keyword evidence="4 10" id="KW-1133">Transmembrane helix</keyword>
<keyword evidence="9" id="KW-0807">Transducer</keyword>
<dbReference type="GO" id="GO:0060326">
    <property type="term" value="P:cell chemotaxis"/>
    <property type="evidence" value="ECO:0007669"/>
    <property type="project" value="TreeGrafter"/>
</dbReference>
<feature type="transmembrane region" description="Helical" evidence="10">
    <location>
        <begin position="46"/>
        <end position="66"/>
    </location>
</feature>
<keyword evidence="6 10" id="KW-0472">Membrane</keyword>
<keyword evidence="13" id="KW-1185">Reference proteome</keyword>
<dbReference type="InterPro" id="IPR000276">
    <property type="entry name" value="GPCR_Rhodpsn"/>
</dbReference>
<reference evidence="12" key="2">
    <citation type="submission" date="2025-08" db="UniProtKB">
        <authorList>
            <consortium name="Ensembl"/>
        </authorList>
    </citation>
    <scope>IDENTIFICATION</scope>
</reference>
<feature type="transmembrane region" description="Helical" evidence="10">
    <location>
        <begin position="239"/>
        <end position="256"/>
    </location>
</feature>
<keyword evidence="8" id="KW-0675">Receptor</keyword>
<evidence type="ECO:0000256" key="10">
    <source>
        <dbReference type="SAM" id="Phobius"/>
    </source>
</evidence>
<dbReference type="GO" id="GO:0009897">
    <property type="term" value="C:external side of plasma membrane"/>
    <property type="evidence" value="ECO:0007669"/>
    <property type="project" value="TreeGrafter"/>
</dbReference>
<evidence type="ECO:0000256" key="2">
    <source>
        <dbReference type="ARBA" id="ARBA00022475"/>
    </source>
</evidence>
<feature type="transmembrane region" description="Helical" evidence="10">
    <location>
        <begin position="157"/>
        <end position="177"/>
    </location>
</feature>
<feature type="transmembrane region" description="Helical" evidence="10">
    <location>
        <begin position="118"/>
        <end position="136"/>
    </location>
</feature>
<feature type="domain" description="G-protein coupled receptors family 1 profile" evidence="11">
    <location>
        <begin position="58"/>
        <end position="302"/>
    </location>
</feature>
<dbReference type="PRINTS" id="PR01568">
    <property type="entry name" value="LYMPHOTACTNR"/>
</dbReference>
<feature type="transmembrane region" description="Helical" evidence="10">
    <location>
        <begin position="207"/>
        <end position="227"/>
    </location>
</feature>
<dbReference type="PRINTS" id="PR00237">
    <property type="entry name" value="GPCRRHODOPSN"/>
</dbReference>
<organism evidence="12 13">
    <name type="scientific">Gopherus agassizii</name>
    <name type="common">Agassiz's desert tortoise</name>
    <dbReference type="NCBI Taxonomy" id="38772"/>
    <lineage>
        <taxon>Eukaryota</taxon>
        <taxon>Metazoa</taxon>
        <taxon>Chordata</taxon>
        <taxon>Craniata</taxon>
        <taxon>Vertebrata</taxon>
        <taxon>Euteleostomi</taxon>
        <taxon>Archelosauria</taxon>
        <taxon>Testudinata</taxon>
        <taxon>Testudines</taxon>
        <taxon>Cryptodira</taxon>
        <taxon>Durocryptodira</taxon>
        <taxon>Testudinoidea</taxon>
        <taxon>Testudinidae</taxon>
        <taxon>Gopherus</taxon>
    </lineage>
</organism>